<feature type="domain" description="Glycosyltransferase 2-like" evidence="1">
    <location>
        <begin position="210"/>
        <end position="318"/>
    </location>
</feature>
<dbReference type="AlphaFoldDB" id="A0A268S1T9"/>
<dbReference type="InterPro" id="IPR050834">
    <property type="entry name" value="Glycosyltransf_2"/>
</dbReference>
<dbReference type="CDD" id="cd00761">
    <property type="entry name" value="Glyco_tranf_GTA_type"/>
    <property type="match status" value="1"/>
</dbReference>
<evidence type="ECO:0000259" key="1">
    <source>
        <dbReference type="Pfam" id="PF00535"/>
    </source>
</evidence>
<reference evidence="2 3" key="1">
    <citation type="submission" date="2017-07" db="EMBL/GenBank/DDBJ databases">
        <title>Isolation and whole genome analysis of endospore-forming bacteria from heroin.</title>
        <authorList>
            <person name="Kalinowski J."/>
            <person name="Ahrens B."/>
            <person name="Al-Dilaimi A."/>
            <person name="Winkler A."/>
            <person name="Wibberg D."/>
            <person name="Schleenbecker U."/>
            <person name="Ruckert C."/>
            <person name="Wolfel R."/>
            <person name="Grass G."/>
        </authorList>
    </citation>
    <scope>NUCLEOTIDE SEQUENCE [LARGE SCALE GENOMIC DNA]</scope>
    <source>
        <strain evidence="2 3">7523-2</strain>
    </source>
</reference>
<protein>
    <recommendedName>
        <fullName evidence="1">Glycosyltransferase 2-like domain-containing protein</fullName>
    </recommendedName>
</protein>
<evidence type="ECO:0000313" key="3">
    <source>
        <dbReference type="Proteomes" id="UP000216133"/>
    </source>
</evidence>
<comment type="caution">
    <text evidence="2">The sequence shown here is derived from an EMBL/GenBank/DDBJ whole genome shotgun (WGS) entry which is preliminary data.</text>
</comment>
<name>A0A268S1T9_SHOCL</name>
<gene>
    <name evidence="2" type="ORF">CHH61_07755</name>
</gene>
<dbReference type="Gene3D" id="3.90.550.10">
    <property type="entry name" value="Spore Coat Polysaccharide Biosynthesis Protein SpsA, Chain A"/>
    <property type="match status" value="1"/>
</dbReference>
<evidence type="ECO:0000313" key="2">
    <source>
        <dbReference type="EMBL" id="PAF26503.1"/>
    </source>
</evidence>
<dbReference type="EMBL" id="NPBS01000035">
    <property type="protein sequence ID" value="PAF26503.1"/>
    <property type="molecule type" value="Genomic_DNA"/>
</dbReference>
<dbReference type="PANTHER" id="PTHR43685">
    <property type="entry name" value="GLYCOSYLTRANSFERASE"/>
    <property type="match status" value="1"/>
</dbReference>
<sequence length="437" mass="50395">MIGEIRRDRIMSDITLFCLNYVSRALLQQALSSISSLKPQITMVYLVNPPTAFDHQKYPYNMQTIAVPDREIANALNSVLQSCDSTYALFLHNGDTLSPNVQPNRFTLSRDKAVITFKQAIGGQFLEQPFLVRTALFQEKQLPDIAHLPFREALFPAWLHNVETRQIVHTEDRLIKRPRANTSRSEREKYEYMMKYRSAKAEIASPSLAIIMSAFNMTDYLETAIASCFLQHTQPDQLLMIDDGSEDDSYEKMLKWEKRERVKVLKQKNYGKARALNALLPHVTADFVMELDADDWLDPDAMSIIKKKLQRLPKNAAVLYGNFRRWKQQPTGALLYKTIAKGKPVRTASELISYPFPLGPRIYRTALLKQINGFPVTPFENGRLYEDVSVLVKLMKQPDSIFCYEDFTVYNIREHPTSITRLNRHKWNAFLPYADGD</sequence>
<dbReference type="Pfam" id="PF00535">
    <property type="entry name" value="Glycos_transf_2"/>
    <property type="match status" value="1"/>
</dbReference>
<proteinExistence type="predicted"/>
<dbReference type="InterPro" id="IPR029044">
    <property type="entry name" value="Nucleotide-diphossugar_trans"/>
</dbReference>
<dbReference type="Proteomes" id="UP000216133">
    <property type="component" value="Unassembled WGS sequence"/>
</dbReference>
<organism evidence="2 3">
    <name type="scientific">Shouchella clausii</name>
    <name type="common">Alkalihalobacillus clausii</name>
    <dbReference type="NCBI Taxonomy" id="79880"/>
    <lineage>
        <taxon>Bacteria</taxon>
        <taxon>Bacillati</taxon>
        <taxon>Bacillota</taxon>
        <taxon>Bacilli</taxon>
        <taxon>Bacillales</taxon>
        <taxon>Bacillaceae</taxon>
        <taxon>Shouchella</taxon>
    </lineage>
</organism>
<dbReference type="SUPFAM" id="SSF53448">
    <property type="entry name" value="Nucleotide-diphospho-sugar transferases"/>
    <property type="match status" value="1"/>
</dbReference>
<accession>A0A268S1T9</accession>
<dbReference type="PANTHER" id="PTHR43685:SF2">
    <property type="entry name" value="GLYCOSYLTRANSFERASE 2-LIKE DOMAIN-CONTAINING PROTEIN"/>
    <property type="match status" value="1"/>
</dbReference>
<dbReference type="InterPro" id="IPR001173">
    <property type="entry name" value="Glyco_trans_2-like"/>
</dbReference>